<dbReference type="Gene3D" id="3.10.110.10">
    <property type="entry name" value="Ubiquitin Conjugating Enzyme"/>
    <property type="match status" value="1"/>
</dbReference>
<proteinExistence type="predicted"/>
<dbReference type="PANTHER" id="PTHR24068">
    <property type="entry name" value="UBIQUITIN-CONJUGATING ENZYME E2"/>
    <property type="match status" value="1"/>
</dbReference>
<dbReference type="EMBL" id="QGKX02001290">
    <property type="protein sequence ID" value="KAF3540866.1"/>
    <property type="molecule type" value="Genomic_DNA"/>
</dbReference>
<evidence type="ECO:0000259" key="2">
    <source>
        <dbReference type="PROSITE" id="PS50127"/>
    </source>
</evidence>
<accession>A0A8S9QGC8</accession>
<dbReference type="InterPro" id="IPR016135">
    <property type="entry name" value="UBQ-conjugating_enzyme/RWD"/>
</dbReference>
<evidence type="ECO:0000256" key="1">
    <source>
        <dbReference type="SAM" id="MobiDB-lite"/>
    </source>
</evidence>
<feature type="region of interest" description="Disordered" evidence="1">
    <location>
        <begin position="146"/>
        <end position="166"/>
    </location>
</feature>
<dbReference type="PROSITE" id="PS50127">
    <property type="entry name" value="UBC_2"/>
    <property type="match status" value="1"/>
</dbReference>
<evidence type="ECO:0000313" key="3">
    <source>
        <dbReference type="EMBL" id="KAF3540866.1"/>
    </source>
</evidence>
<organism evidence="3 4">
    <name type="scientific">Brassica cretica</name>
    <name type="common">Mustard</name>
    <dbReference type="NCBI Taxonomy" id="69181"/>
    <lineage>
        <taxon>Eukaryota</taxon>
        <taxon>Viridiplantae</taxon>
        <taxon>Streptophyta</taxon>
        <taxon>Embryophyta</taxon>
        <taxon>Tracheophyta</taxon>
        <taxon>Spermatophyta</taxon>
        <taxon>Magnoliopsida</taxon>
        <taxon>eudicotyledons</taxon>
        <taxon>Gunneridae</taxon>
        <taxon>Pentapetalae</taxon>
        <taxon>rosids</taxon>
        <taxon>malvids</taxon>
        <taxon>Brassicales</taxon>
        <taxon>Brassicaceae</taxon>
        <taxon>Brassiceae</taxon>
        <taxon>Brassica</taxon>
    </lineage>
</organism>
<name>A0A8S9QGC8_BRACR</name>
<sequence>MLGTVSDIGVNCSQTLAFGTLQGECMLSQTLILPNKSKMKTANEIFSIGISRTPSLAAFNCMELIPVLTAYEGKIFQLKLFCGKDYPQSPPTVRFLTRINMSCVNPDNGVVEPSHFPMLSNWRREYTMEDLLMQLKKEMMSTHNRKLSQPLEDSNTELNVSQSGIENRPKGTCGEMLSCEAKALILPI</sequence>
<feature type="compositionally biased region" description="Polar residues" evidence="1">
    <location>
        <begin position="151"/>
        <end position="165"/>
    </location>
</feature>
<dbReference type="Proteomes" id="UP000712600">
    <property type="component" value="Unassembled WGS sequence"/>
</dbReference>
<feature type="domain" description="UBC core" evidence="2">
    <location>
        <begin position="26"/>
        <end position="178"/>
    </location>
</feature>
<comment type="caution">
    <text evidence="3">The sequence shown here is derived from an EMBL/GenBank/DDBJ whole genome shotgun (WGS) entry which is preliminary data.</text>
</comment>
<protein>
    <recommendedName>
        <fullName evidence="2">UBC core domain-containing protein</fullName>
    </recommendedName>
</protein>
<evidence type="ECO:0000313" key="4">
    <source>
        <dbReference type="Proteomes" id="UP000712600"/>
    </source>
</evidence>
<dbReference type="SMART" id="SM00212">
    <property type="entry name" value="UBCc"/>
    <property type="match status" value="1"/>
</dbReference>
<dbReference type="Pfam" id="PF00179">
    <property type="entry name" value="UQ_con"/>
    <property type="match status" value="1"/>
</dbReference>
<dbReference type="InterPro" id="IPR000608">
    <property type="entry name" value="UBC"/>
</dbReference>
<gene>
    <name evidence="3" type="ORF">F2Q69_00020455</name>
</gene>
<reference evidence="3" key="1">
    <citation type="submission" date="2019-12" db="EMBL/GenBank/DDBJ databases">
        <title>Genome sequencing and annotation of Brassica cretica.</title>
        <authorList>
            <person name="Studholme D.J."/>
            <person name="Sarris P."/>
        </authorList>
    </citation>
    <scope>NUCLEOTIDE SEQUENCE</scope>
    <source>
        <strain evidence="3">PFS-109/04</strain>
        <tissue evidence="3">Leaf</tissue>
    </source>
</reference>
<dbReference type="AlphaFoldDB" id="A0A8S9QGC8"/>
<dbReference type="SUPFAM" id="SSF54495">
    <property type="entry name" value="UBC-like"/>
    <property type="match status" value="1"/>
</dbReference>